<dbReference type="Proteomes" id="UP000593564">
    <property type="component" value="Unassembled WGS sequence"/>
</dbReference>
<evidence type="ECO:0000256" key="1">
    <source>
        <dbReference type="ARBA" id="ARBA00022448"/>
    </source>
</evidence>
<proteinExistence type="predicted"/>
<reference evidence="10 11" key="2">
    <citation type="submission" date="2020-07" db="EMBL/GenBank/DDBJ databases">
        <title>Genome assembly of wild tea tree DASZ reveals pedigree and selection history of tea varieties.</title>
        <authorList>
            <person name="Zhang W."/>
        </authorList>
    </citation>
    <scope>NUCLEOTIDE SEQUENCE [LARGE SCALE GENOMIC DNA]</scope>
    <source>
        <strain evidence="11">cv. G240</strain>
        <tissue evidence="10">Leaf</tissue>
    </source>
</reference>
<dbReference type="EMBL" id="JACBKZ010000013">
    <property type="protein sequence ID" value="KAF5935317.1"/>
    <property type="molecule type" value="Genomic_DNA"/>
</dbReference>
<dbReference type="GO" id="GO:0140359">
    <property type="term" value="F:ABC-type transporter activity"/>
    <property type="evidence" value="ECO:0007669"/>
    <property type="project" value="InterPro"/>
</dbReference>
<gene>
    <name evidence="10" type="ORF">HYC85_026446</name>
</gene>
<dbReference type="AlphaFoldDB" id="A0A7J7G457"/>
<dbReference type="PROSITE" id="PS50929">
    <property type="entry name" value="ABC_TM1F"/>
    <property type="match status" value="1"/>
</dbReference>
<dbReference type="InterPro" id="IPR036640">
    <property type="entry name" value="ABC1_TM_sf"/>
</dbReference>
<evidence type="ECO:0000259" key="9">
    <source>
        <dbReference type="PROSITE" id="PS50929"/>
    </source>
</evidence>
<keyword evidence="5 8" id="KW-1133">Transmembrane helix</keyword>
<protein>
    <recommendedName>
        <fullName evidence="9">ABC transmembrane type-1 domain-containing protein</fullName>
    </recommendedName>
</protein>
<accession>A0A7J7G457</accession>
<dbReference type="PANTHER" id="PTHR24223:SF263">
    <property type="entry name" value="ABC-TYPE XENOBIOTIC TRANSPORTER"/>
    <property type="match status" value="1"/>
</dbReference>
<sequence>MLTGIGKTQIKLSEQTSPRGKPSVAKQRRHNPFHATSSKHGPGYPYKKVMEEQTQNMVSSNLSVVDLELAFKFGRNIGLTSDIIFIFGVLVIRTWQILVVITSMRFYFASAQELVSSMVSHLAESIAGVVTIRAFGEEDRFFLENLQLVDTNACPFFHKFSANEWLIQCLEILGAIVLSCLELAMTLFPYNASESDFQHIASPPKSSSFISSVEILFGFFSPMPIGKFNYCCRKARIVVKPLKYYKIIDLPSTGKQLVELEIRDLKVI</sequence>
<keyword evidence="3" id="KW-0547">Nucleotide-binding</keyword>
<dbReference type="InterPro" id="IPR050173">
    <property type="entry name" value="ABC_transporter_C-like"/>
</dbReference>
<feature type="domain" description="ABC transmembrane type-1" evidence="9">
    <location>
        <begin position="83"/>
        <end position="181"/>
    </location>
</feature>
<evidence type="ECO:0000256" key="8">
    <source>
        <dbReference type="SAM" id="Phobius"/>
    </source>
</evidence>
<evidence type="ECO:0000313" key="11">
    <source>
        <dbReference type="Proteomes" id="UP000593564"/>
    </source>
</evidence>
<dbReference type="PANTHER" id="PTHR24223">
    <property type="entry name" value="ATP-BINDING CASSETTE SUB-FAMILY C"/>
    <property type="match status" value="1"/>
</dbReference>
<dbReference type="Gene3D" id="1.20.1560.10">
    <property type="entry name" value="ABC transporter type 1, transmembrane domain"/>
    <property type="match status" value="1"/>
</dbReference>
<organism evidence="10 11">
    <name type="scientific">Camellia sinensis</name>
    <name type="common">Tea plant</name>
    <name type="synonym">Thea sinensis</name>
    <dbReference type="NCBI Taxonomy" id="4442"/>
    <lineage>
        <taxon>Eukaryota</taxon>
        <taxon>Viridiplantae</taxon>
        <taxon>Streptophyta</taxon>
        <taxon>Embryophyta</taxon>
        <taxon>Tracheophyta</taxon>
        <taxon>Spermatophyta</taxon>
        <taxon>Magnoliopsida</taxon>
        <taxon>eudicotyledons</taxon>
        <taxon>Gunneridae</taxon>
        <taxon>Pentapetalae</taxon>
        <taxon>asterids</taxon>
        <taxon>Ericales</taxon>
        <taxon>Theaceae</taxon>
        <taxon>Camellia</taxon>
    </lineage>
</organism>
<keyword evidence="6 8" id="KW-0472">Membrane</keyword>
<evidence type="ECO:0000256" key="3">
    <source>
        <dbReference type="ARBA" id="ARBA00022741"/>
    </source>
</evidence>
<evidence type="ECO:0000256" key="6">
    <source>
        <dbReference type="ARBA" id="ARBA00023136"/>
    </source>
</evidence>
<keyword evidence="11" id="KW-1185">Reference proteome</keyword>
<dbReference type="SUPFAM" id="SSF90123">
    <property type="entry name" value="ABC transporter transmembrane region"/>
    <property type="match status" value="1"/>
</dbReference>
<keyword evidence="2 8" id="KW-0812">Transmembrane</keyword>
<comment type="caution">
    <text evidence="10">The sequence shown here is derived from an EMBL/GenBank/DDBJ whole genome shotgun (WGS) entry which is preliminary data.</text>
</comment>
<name>A0A7J7G457_CAMSI</name>
<dbReference type="GO" id="GO:0005524">
    <property type="term" value="F:ATP binding"/>
    <property type="evidence" value="ECO:0007669"/>
    <property type="project" value="UniProtKB-KW"/>
</dbReference>
<feature type="region of interest" description="Disordered" evidence="7">
    <location>
        <begin position="1"/>
        <end position="44"/>
    </location>
</feature>
<feature type="transmembrane region" description="Helical" evidence="8">
    <location>
        <begin position="208"/>
        <end position="226"/>
    </location>
</feature>
<evidence type="ECO:0000256" key="5">
    <source>
        <dbReference type="ARBA" id="ARBA00022989"/>
    </source>
</evidence>
<feature type="transmembrane region" description="Helical" evidence="8">
    <location>
        <begin position="83"/>
        <end position="108"/>
    </location>
</feature>
<evidence type="ECO:0000256" key="7">
    <source>
        <dbReference type="SAM" id="MobiDB-lite"/>
    </source>
</evidence>
<keyword evidence="4" id="KW-0067">ATP-binding</keyword>
<keyword evidence="1" id="KW-0813">Transport</keyword>
<feature type="transmembrane region" description="Helical" evidence="8">
    <location>
        <begin position="165"/>
        <end position="188"/>
    </location>
</feature>
<dbReference type="GO" id="GO:0016020">
    <property type="term" value="C:membrane"/>
    <property type="evidence" value="ECO:0007669"/>
    <property type="project" value="InterPro"/>
</dbReference>
<dbReference type="InterPro" id="IPR011527">
    <property type="entry name" value="ABC1_TM_dom"/>
</dbReference>
<reference evidence="11" key="1">
    <citation type="journal article" date="2020" name="Nat. Commun.">
        <title>Genome assembly of wild tea tree DASZ reveals pedigree and selection history of tea varieties.</title>
        <authorList>
            <person name="Zhang W."/>
            <person name="Zhang Y."/>
            <person name="Qiu H."/>
            <person name="Guo Y."/>
            <person name="Wan H."/>
            <person name="Zhang X."/>
            <person name="Scossa F."/>
            <person name="Alseekh S."/>
            <person name="Zhang Q."/>
            <person name="Wang P."/>
            <person name="Xu L."/>
            <person name="Schmidt M.H."/>
            <person name="Jia X."/>
            <person name="Li D."/>
            <person name="Zhu A."/>
            <person name="Guo F."/>
            <person name="Chen W."/>
            <person name="Ni D."/>
            <person name="Usadel B."/>
            <person name="Fernie A.R."/>
            <person name="Wen W."/>
        </authorList>
    </citation>
    <scope>NUCLEOTIDE SEQUENCE [LARGE SCALE GENOMIC DNA]</scope>
    <source>
        <strain evidence="11">cv. G240</strain>
    </source>
</reference>
<evidence type="ECO:0000256" key="4">
    <source>
        <dbReference type="ARBA" id="ARBA00022840"/>
    </source>
</evidence>
<evidence type="ECO:0000256" key="2">
    <source>
        <dbReference type="ARBA" id="ARBA00022692"/>
    </source>
</evidence>
<evidence type="ECO:0000313" key="10">
    <source>
        <dbReference type="EMBL" id="KAF5935317.1"/>
    </source>
</evidence>